<feature type="chain" id="PRO_5020215880" evidence="1">
    <location>
        <begin position="18"/>
        <end position="71"/>
    </location>
</feature>
<dbReference type="AlphaFoldDB" id="A0A4Q8M2H9"/>
<evidence type="ECO:0000313" key="2">
    <source>
        <dbReference type="EMBL" id="TAA41548.1"/>
    </source>
</evidence>
<keyword evidence="1" id="KW-0732">Signal</keyword>
<feature type="signal peptide" evidence="1">
    <location>
        <begin position="1"/>
        <end position="17"/>
    </location>
</feature>
<dbReference type="PROSITE" id="PS51257">
    <property type="entry name" value="PROKAR_LIPOPROTEIN"/>
    <property type="match status" value="1"/>
</dbReference>
<dbReference type="Proteomes" id="UP000294164">
    <property type="component" value="Unassembled WGS sequence"/>
</dbReference>
<accession>A0A4Q8M2H9</accession>
<proteinExistence type="predicted"/>
<protein>
    <submittedName>
        <fullName evidence="2">Uncharacterized protein</fullName>
    </submittedName>
</protein>
<dbReference type="RefSeq" id="WP_130534707.1">
    <property type="nucleotide sequence ID" value="NZ_SHMG01000006.1"/>
</dbReference>
<comment type="caution">
    <text evidence="2">The sequence shown here is derived from an EMBL/GenBank/DDBJ whole genome shotgun (WGS) entry which is preliminary data.</text>
</comment>
<gene>
    <name evidence="2" type="ORF">EA655_11440</name>
</gene>
<sequence>MKAIAVLLLALSAPAWATATKGVIQVSATVVASCVVQNSETRCAKGAEPKHIQARVITVKGEQRPIKELIF</sequence>
<dbReference type="EMBL" id="SHMG01000006">
    <property type="protein sequence ID" value="TAA41548.1"/>
    <property type="molecule type" value="Genomic_DNA"/>
</dbReference>
<organism evidence="2 3">
    <name type="scientific">Pseudoxanthomonas winnipegensis</name>
    <dbReference type="NCBI Taxonomy" id="2480810"/>
    <lineage>
        <taxon>Bacteria</taxon>
        <taxon>Pseudomonadati</taxon>
        <taxon>Pseudomonadota</taxon>
        <taxon>Gammaproteobacteria</taxon>
        <taxon>Lysobacterales</taxon>
        <taxon>Lysobacteraceae</taxon>
        <taxon>Pseudoxanthomonas</taxon>
    </lineage>
</organism>
<name>A0A4Q8M2H9_9GAMM</name>
<evidence type="ECO:0000256" key="1">
    <source>
        <dbReference type="SAM" id="SignalP"/>
    </source>
</evidence>
<evidence type="ECO:0000313" key="3">
    <source>
        <dbReference type="Proteomes" id="UP000294164"/>
    </source>
</evidence>
<reference evidence="2 3" key="1">
    <citation type="submission" date="2019-02" db="EMBL/GenBank/DDBJ databases">
        <title>WGS of Pseudoxanthomonas species novum from clinical isolates.</title>
        <authorList>
            <person name="Bernier A.-M."/>
            <person name="Bernard K."/>
            <person name="Vachon A."/>
        </authorList>
    </citation>
    <scope>NUCLEOTIDE SEQUENCE [LARGE SCALE GENOMIC DNA]</scope>
    <source>
        <strain evidence="2 3">NML130969</strain>
    </source>
</reference>